<proteinExistence type="predicted"/>
<gene>
    <name evidence="2" type="ORF">GCM10011600_15740</name>
</gene>
<organism evidence="2 3">
    <name type="scientific">Pseudolysinimonas yzui</name>
    <dbReference type="NCBI Taxonomy" id="2708254"/>
    <lineage>
        <taxon>Bacteria</taxon>
        <taxon>Bacillati</taxon>
        <taxon>Actinomycetota</taxon>
        <taxon>Actinomycetes</taxon>
        <taxon>Micrococcales</taxon>
        <taxon>Microbacteriaceae</taxon>
        <taxon>Pseudolysinimonas</taxon>
    </lineage>
</organism>
<evidence type="ECO:0008006" key="4">
    <source>
        <dbReference type="Google" id="ProtNLM"/>
    </source>
</evidence>
<feature type="chain" id="PRO_5039239401" description="DUF3558 domain-containing protein" evidence="1">
    <location>
        <begin position="22"/>
        <end position="352"/>
    </location>
</feature>
<accession>A0A8J3M045</accession>
<comment type="caution">
    <text evidence="2">The sequence shown here is derived from an EMBL/GenBank/DDBJ whole genome shotgun (WGS) entry which is preliminary data.</text>
</comment>
<dbReference type="RefSeq" id="WP_191282903.1">
    <property type="nucleotide sequence ID" value="NZ_BNAI01000002.1"/>
</dbReference>
<evidence type="ECO:0000256" key="1">
    <source>
        <dbReference type="SAM" id="SignalP"/>
    </source>
</evidence>
<reference evidence="2" key="2">
    <citation type="submission" date="2020-09" db="EMBL/GenBank/DDBJ databases">
        <authorList>
            <person name="Sun Q."/>
            <person name="Zhou Y."/>
        </authorList>
    </citation>
    <scope>NUCLEOTIDE SEQUENCE</scope>
    <source>
        <strain evidence="2">CGMCC 1.16548</strain>
    </source>
</reference>
<sequence length="352" mass="36679">MRLRVALVLLVVVSLAGCGVAPLPAPSPTPTAGSSVVEPPLPALPLACGDIVTSSTLAAFAGEVVPVHRDAGSTPDSWYEVAKRQHQILTCVWSADRDLAPLTVIAIPNAATDFAAYRAGLVPNHYDRLDVVGDQSVHQCGYGQCRFEVLIGDFWVSGFANRPTMMDDADLEPLFLPVLTEIAAAIEAGLSERREPWEVPAGVLTGWGAGCDDTAPVADLAAALGVSNPVVASPLESDGGAWGLVTSRIAVPHCTLLNPGTSTYLGEAVVVEGGAWVTAEWAIQPPAQWDSGFYEPVEVDGVGVVYLGDEGSRWDAYVPIEGSLAWFSVEGGTREAFLAALAAAATVVGDHG</sequence>
<name>A0A8J3M045_9MICO</name>
<evidence type="ECO:0000313" key="3">
    <source>
        <dbReference type="Proteomes" id="UP000617531"/>
    </source>
</evidence>
<keyword evidence="3" id="KW-1185">Reference proteome</keyword>
<dbReference type="PROSITE" id="PS51257">
    <property type="entry name" value="PROKAR_LIPOPROTEIN"/>
    <property type="match status" value="1"/>
</dbReference>
<feature type="signal peptide" evidence="1">
    <location>
        <begin position="1"/>
        <end position="21"/>
    </location>
</feature>
<dbReference type="Proteomes" id="UP000617531">
    <property type="component" value="Unassembled WGS sequence"/>
</dbReference>
<dbReference type="EMBL" id="BNAI01000002">
    <property type="protein sequence ID" value="GHF15571.1"/>
    <property type="molecule type" value="Genomic_DNA"/>
</dbReference>
<dbReference type="AlphaFoldDB" id="A0A8J3M045"/>
<reference evidence="2" key="1">
    <citation type="journal article" date="2014" name="Int. J. Syst. Evol. Microbiol.">
        <title>Complete genome sequence of Corynebacterium casei LMG S-19264T (=DSM 44701T), isolated from a smear-ripened cheese.</title>
        <authorList>
            <consortium name="US DOE Joint Genome Institute (JGI-PGF)"/>
            <person name="Walter F."/>
            <person name="Albersmeier A."/>
            <person name="Kalinowski J."/>
            <person name="Ruckert C."/>
        </authorList>
    </citation>
    <scope>NUCLEOTIDE SEQUENCE</scope>
    <source>
        <strain evidence="2">CGMCC 1.16548</strain>
    </source>
</reference>
<evidence type="ECO:0000313" key="2">
    <source>
        <dbReference type="EMBL" id="GHF15571.1"/>
    </source>
</evidence>
<keyword evidence="1" id="KW-0732">Signal</keyword>
<protein>
    <recommendedName>
        <fullName evidence="4">DUF3558 domain-containing protein</fullName>
    </recommendedName>
</protein>